<dbReference type="KEGG" id="vmo:VMUT_1586"/>
<dbReference type="eggNOG" id="arCOG06025">
    <property type="taxonomic scope" value="Archaea"/>
</dbReference>
<reference evidence="2 3" key="1">
    <citation type="journal article" date="2011" name="J. Bacteriol.">
        <title>Complete genome sequence of 'Vulcanisaeta moutnovskia' strain 768-28, a novel member of the hyperthermophilic crenarchaeal genus vulcanisaeta.</title>
        <authorList>
            <person name="Gumerov V.M."/>
            <person name="Mardanov A.V."/>
            <person name="Beletsky A.V."/>
            <person name="Prokofeva M.I."/>
            <person name="Bonch-Osmolovskaya E.A."/>
            <person name="Ravin N.V."/>
            <person name="Skryabin K.G."/>
        </authorList>
    </citation>
    <scope>NUCLEOTIDE SEQUENCE [LARGE SCALE GENOMIC DNA]</scope>
    <source>
        <strain evidence="2 3">768-28</strain>
    </source>
</reference>
<evidence type="ECO:0000313" key="3">
    <source>
        <dbReference type="Proteomes" id="UP000007485"/>
    </source>
</evidence>
<keyword evidence="3" id="KW-1185">Reference proteome</keyword>
<keyword evidence="1" id="KW-0812">Transmembrane</keyword>
<keyword evidence="1" id="KW-1133">Transmembrane helix</keyword>
<feature type="transmembrane region" description="Helical" evidence="1">
    <location>
        <begin position="117"/>
        <end position="137"/>
    </location>
</feature>
<gene>
    <name evidence="2" type="ordered locus">VMUT_1586</name>
</gene>
<accession>F0QU04</accession>
<dbReference type="OrthoDB" id="28437at2157"/>
<name>F0QU04_VULM7</name>
<dbReference type="GeneID" id="10289238"/>
<sequence length="257" mass="28530">MNSKLIGRRIHTDTGALSLLITNYLFSLITLLIIEKYQVNITRLTLTAGLALLNIMSLVRAHLGLASRRGLRDYLLFLINTAPYLVLIPYLGIWLLIPLTPLALFMTEVVRRKGRSVVTNVSGTALIASTYLAWYILMGGDLVAKVIVASLAWIIYHAFSALYVEGKLPFRQGVKPYHSSLLWFISLPALAYGLYTADGLLSLIVLIEPTIRAFIAVREGKLPMNDLRRSIRRIGICLLIESLVLAGLILVLVYGLP</sequence>
<dbReference type="EMBL" id="CP002529">
    <property type="protein sequence ID" value="ADY01790.1"/>
    <property type="molecule type" value="Genomic_DNA"/>
</dbReference>
<feature type="transmembrane region" description="Helical" evidence="1">
    <location>
        <begin position="83"/>
        <end position="105"/>
    </location>
</feature>
<dbReference type="AlphaFoldDB" id="F0QU04"/>
<feature type="transmembrane region" description="Helical" evidence="1">
    <location>
        <begin position="41"/>
        <end position="63"/>
    </location>
</feature>
<protein>
    <submittedName>
        <fullName evidence="2">Uncharacterized protein</fullName>
    </submittedName>
</protein>
<keyword evidence="1" id="KW-0472">Membrane</keyword>
<dbReference type="RefSeq" id="WP_013604952.1">
    <property type="nucleotide sequence ID" value="NC_015151.1"/>
</dbReference>
<dbReference type="Proteomes" id="UP000007485">
    <property type="component" value="Chromosome"/>
</dbReference>
<dbReference type="HOGENOM" id="CLU_1080192_0_0_2"/>
<proteinExistence type="predicted"/>
<feature type="transmembrane region" description="Helical" evidence="1">
    <location>
        <begin position="238"/>
        <end position="256"/>
    </location>
</feature>
<evidence type="ECO:0000256" key="1">
    <source>
        <dbReference type="SAM" id="Phobius"/>
    </source>
</evidence>
<evidence type="ECO:0000313" key="2">
    <source>
        <dbReference type="EMBL" id="ADY01790.1"/>
    </source>
</evidence>
<feature type="transmembrane region" description="Helical" evidence="1">
    <location>
        <begin position="143"/>
        <end position="164"/>
    </location>
</feature>
<organism evidence="2 3">
    <name type="scientific">Vulcanisaeta moutnovskia (strain 768-28)</name>
    <dbReference type="NCBI Taxonomy" id="985053"/>
    <lineage>
        <taxon>Archaea</taxon>
        <taxon>Thermoproteota</taxon>
        <taxon>Thermoprotei</taxon>
        <taxon>Thermoproteales</taxon>
        <taxon>Thermoproteaceae</taxon>
        <taxon>Vulcanisaeta</taxon>
    </lineage>
</organism>
<feature type="transmembrane region" description="Helical" evidence="1">
    <location>
        <begin position="15"/>
        <end position="34"/>
    </location>
</feature>